<evidence type="ECO:0000259" key="11">
    <source>
        <dbReference type="Pfam" id="PF02870"/>
    </source>
</evidence>
<keyword evidence="6 9" id="KW-0227">DNA damage</keyword>
<keyword evidence="4 9" id="KW-0489">Methyltransferase</keyword>
<organism evidence="12 13">
    <name type="scientific">Priestia taiwanensis</name>
    <dbReference type="NCBI Taxonomy" id="1347902"/>
    <lineage>
        <taxon>Bacteria</taxon>
        <taxon>Bacillati</taxon>
        <taxon>Bacillota</taxon>
        <taxon>Bacilli</taxon>
        <taxon>Bacillales</taxon>
        <taxon>Bacillaceae</taxon>
        <taxon>Priestia</taxon>
    </lineage>
</organism>
<evidence type="ECO:0000313" key="13">
    <source>
        <dbReference type="Proteomes" id="UP000605259"/>
    </source>
</evidence>
<dbReference type="CDD" id="cd06445">
    <property type="entry name" value="ATase"/>
    <property type="match status" value="1"/>
</dbReference>
<dbReference type="PROSITE" id="PS00374">
    <property type="entry name" value="MGMT"/>
    <property type="match status" value="1"/>
</dbReference>
<dbReference type="FunFam" id="1.10.10.10:FF:000214">
    <property type="entry name" value="Methylated-DNA--protein-cysteine methyltransferase"/>
    <property type="match status" value="1"/>
</dbReference>
<dbReference type="PANTHER" id="PTHR10815">
    <property type="entry name" value="METHYLATED-DNA--PROTEIN-CYSTEINE METHYLTRANSFERASE"/>
    <property type="match status" value="1"/>
</dbReference>
<evidence type="ECO:0000256" key="3">
    <source>
        <dbReference type="ARBA" id="ARBA00022490"/>
    </source>
</evidence>
<dbReference type="GO" id="GO:0003908">
    <property type="term" value="F:methylated-DNA-[protein]-cysteine S-methyltransferase activity"/>
    <property type="evidence" value="ECO:0007669"/>
    <property type="project" value="UniProtKB-UniRule"/>
</dbReference>
<comment type="catalytic activity">
    <reaction evidence="8 9">
        <text>a 6-O-methyl-2'-deoxyguanosine in DNA + L-cysteinyl-[protein] = S-methyl-L-cysteinyl-[protein] + a 2'-deoxyguanosine in DNA</text>
        <dbReference type="Rhea" id="RHEA:24000"/>
        <dbReference type="Rhea" id="RHEA-COMP:10131"/>
        <dbReference type="Rhea" id="RHEA-COMP:10132"/>
        <dbReference type="Rhea" id="RHEA-COMP:11367"/>
        <dbReference type="Rhea" id="RHEA-COMP:11368"/>
        <dbReference type="ChEBI" id="CHEBI:29950"/>
        <dbReference type="ChEBI" id="CHEBI:82612"/>
        <dbReference type="ChEBI" id="CHEBI:85445"/>
        <dbReference type="ChEBI" id="CHEBI:85448"/>
        <dbReference type="EC" id="2.1.1.63"/>
    </reaction>
</comment>
<dbReference type="EC" id="2.1.1.63" evidence="9"/>
<dbReference type="InterPro" id="IPR001497">
    <property type="entry name" value="MethylDNA_cys_MeTrfase_AS"/>
</dbReference>
<gene>
    <name evidence="12" type="primary">ogt</name>
    <name evidence="12" type="ORF">GCM10007140_12850</name>
</gene>
<accession>A0A917APT3</accession>
<comment type="similarity">
    <text evidence="2 9">Belongs to the MGMT family.</text>
</comment>
<evidence type="ECO:0000256" key="7">
    <source>
        <dbReference type="ARBA" id="ARBA00023204"/>
    </source>
</evidence>
<dbReference type="InterPro" id="IPR036388">
    <property type="entry name" value="WH-like_DNA-bd_sf"/>
</dbReference>
<dbReference type="SUPFAM" id="SSF46767">
    <property type="entry name" value="Methylated DNA-protein cysteine methyltransferase, C-terminal domain"/>
    <property type="match status" value="1"/>
</dbReference>
<evidence type="ECO:0000256" key="9">
    <source>
        <dbReference type="HAMAP-Rule" id="MF_00772"/>
    </source>
</evidence>
<dbReference type="InterPro" id="IPR036631">
    <property type="entry name" value="MGMT_N_sf"/>
</dbReference>
<dbReference type="EMBL" id="BMFK01000001">
    <property type="protein sequence ID" value="GGE64013.1"/>
    <property type="molecule type" value="Genomic_DNA"/>
</dbReference>
<dbReference type="Gene3D" id="1.10.10.10">
    <property type="entry name" value="Winged helix-like DNA-binding domain superfamily/Winged helix DNA-binding domain"/>
    <property type="match status" value="1"/>
</dbReference>
<dbReference type="AlphaFoldDB" id="A0A917APT3"/>
<dbReference type="InterPro" id="IPR014048">
    <property type="entry name" value="MethylDNA_cys_MeTrfase_DNA-bd"/>
</dbReference>
<reference evidence="12" key="1">
    <citation type="journal article" date="2014" name="Int. J. Syst. Evol. Microbiol.">
        <title>Complete genome sequence of Corynebacterium casei LMG S-19264T (=DSM 44701T), isolated from a smear-ripened cheese.</title>
        <authorList>
            <consortium name="US DOE Joint Genome Institute (JGI-PGF)"/>
            <person name="Walter F."/>
            <person name="Albersmeier A."/>
            <person name="Kalinowski J."/>
            <person name="Ruckert C."/>
        </authorList>
    </citation>
    <scope>NUCLEOTIDE SEQUENCE</scope>
    <source>
        <strain evidence="12">CGMCC 1.12698</strain>
    </source>
</reference>
<feature type="domain" description="Methylated-DNA-[protein]-cysteine S-methyltransferase DNA binding" evidence="10">
    <location>
        <begin position="74"/>
        <end position="154"/>
    </location>
</feature>
<dbReference type="GO" id="GO:0005737">
    <property type="term" value="C:cytoplasm"/>
    <property type="evidence" value="ECO:0007669"/>
    <property type="project" value="UniProtKB-SubCell"/>
</dbReference>
<dbReference type="HAMAP" id="MF_00772">
    <property type="entry name" value="OGT"/>
    <property type="match status" value="1"/>
</dbReference>
<dbReference type="InterPro" id="IPR023546">
    <property type="entry name" value="MGMT"/>
</dbReference>
<dbReference type="GO" id="GO:0006307">
    <property type="term" value="P:DNA alkylation repair"/>
    <property type="evidence" value="ECO:0007669"/>
    <property type="project" value="UniProtKB-UniRule"/>
</dbReference>
<comment type="miscellaneous">
    <text evidence="9">This enzyme catalyzes only one turnover and therefore is not strictly catalytic. According to one definition, an enzyme is a biocatalyst that acts repeatedly and over many reaction cycles.</text>
</comment>
<comment type="caution">
    <text evidence="12">The sequence shown here is derived from an EMBL/GenBank/DDBJ whole genome shotgun (WGS) entry which is preliminary data.</text>
</comment>
<evidence type="ECO:0000256" key="6">
    <source>
        <dbReference type="ARBA" id="ARBA00022763"/>
    </source>
</evidence>
<protein>
    <recommendedName>
        <fullName evidence="9">Methylated-DNA--protein-cysteine methyltransferase</fullName>
        <ecNumber evidence="9">2.1.1.63</ecNumber>
    </recommendedName>
    <alternativeName>
        <fullName evidence="9">6-O-methylguanine-DNA methyltransferase</fullName>
        <shortName evidence="9">MGMT</shortName>
    </alternativeName>
    <alternativeName>
        <fullName evidence="9">O-6-methylguanine-DNA-alkyltransferase</fullName>
    </alternativeName>
</protein>
<dbReference type="InterPro" id="IPR008332">
    <property type="entry name" value="MethylG_MeTrfase_N"/>
</dbReference>
<dbReference type="Gene3D" id="3.30.160.70">
    <property type="entry name" value="Methylated DNA-protein cysteine methyltransferase domain"/>
    <property type="match status" value="1"/>
</dbReference>
<keyword evidence="13" id="KW-1185">Reference proteome</keyword>
<feature type="domain" description="Methylguanine DNA methyltransferase ribonuclease-like" evidence="11">
    <location>
        <begin position="7"/>
        <end position="68"/>
    </location>
</feature>
<comment type="subcellular location">
    <subcellularLocation>
        <location evidence="9">Cytoplasm</location>
    </subcellularLocation>
</comment>
<sequence length="163" mass="18345">MQHMVDYLSPVGMIEITGTEDAICSIMFSEREEIEHRVQENTPSVVQDCYHQLIEYFNGARKVFTFPIWNAGTPFQKNVWSALTSISFGETATYKEIAVAIGNEKSIRAVGNANGKNKLNIVVPCHRIIGSNGKLTGYGGGLWRKEWLLQHENVLTNKENNKN</sequence>
<keyword evidence="5 9" id="KW-0808">Transferase</keyword>
<name>A0A917APT3_9BACI</name>
<reference evidence="12" key="2">
    <citation type="submission" date="2020-09" db="EMBL/GenBank/DDBJ databases">
        <authorList>
            <person name="Sun Q."/>
            <person name="Zhou Y."/>
        </authorList>
    </citation>
    <scope>NUCLEOTIDE SEQUENCE</scope>
    <source>
        <strain evidence="12">CGMCC 1.12698</strain>
    </source>
</reference>
<dbReference type="GO" id="GO:0032259">
    <property type="term" value="P:methylation"/>
    <property type="evidence" value="ECO:0007669"/>
    <property type="project" value="UniProtKB-KW"/>
</dbReference>
<evidence type="ECO:0000256" key="2">
    <source>
        <dbReference type="ARBA" id="ARBA00008711"/>
    </source>
</evidence>
<evidence type="ECO:0000313" key="12">
    <source>
        <dbReference type="EMBL" id="GGE64013.1"/>
    </source>
</evidence>
<dbReference type="Proteomes" id="UP000605259">
    <property type="component" value="Unassembled WGS sequence"/>
</dbReference>
<dbReference type="InterPro" id="IPR036217">
    <property type="entry name" value="MethylDNA_cys_MeTrfase_DNAb"/>
</dbReference>
<dbReference type="RefSeq" id="WP_188387564.1">
    <property type="nucleotide sequence ID" value="NZ_BMFK01000001.1"/>
</dbReference>
<dbReference type="SUPFAM" id="SSF53155">
    <property type="entry name" value="Methylated DNA-protein cysteine methyltransferase domain"/>
    <property type="match status" value="1"/>
</dbReference>
<dbReference type="NCBIfam" id="TIGR00589">
    <property type="entry name" value="ogt"/>
    <property type="match status" value="1"/>
</dbReference>
<keyword evidence="3 9" id="KW-0963">Cytoplasm</keyword>
<evidence type="ECO:0000256" key="1">
    <source>
        <dbReference type="ARBA" id="ARBA00001286"/>
    </source>
</evidence>
<evidence type="ECO:0000259" key="10">
    <source>
        <dbReference type="Pfam" id="PF01035"/>
    </source>
</evidence>
<evidence type="ECO:0000256" key="4">
    <source>
        <dbReference type="ARBA" id="ARBA00022603"/>
    </source>
</evidence>
<keyword evidence="7 9" id="KW-0234">DNA repair</keyword>
<evidence type="ECO:0000256" key="5">
    <source>
        <dbReference type="ARBA" id="ARBA00022679"/>
    </source>
</evidence>
<evidence type="ECO:0000256" key="8">
    <source>
        <dbReference type="ARBA" id="ARBA00049348"/>
    </source>
</evidence>
<dbReference type="Pfam" id="PF01035">
    <property type="entry name" value="DNA_binding_1"/>
    <property type="match status" value="1"/>
</dbReference>
<dbReference type="PANTHER" id="PTHR10815:SF13">
    <property type="entry name" value="METHYLATED-DNA--PROTEIN-CYSTEINE METHYLTRANSFERASE"/>
    <property type="match status" value="1"/>
</dbReference>
<comment type="catalytic activity">
    <reaction evidence="1 9">
        <text>a 4-O-methyl-thymidine in DNA + L-cysteinyl-[protein] = a thymidine in DNA + S-methyl-L-cysteinyl-[protein]</text>
        <dbReference type="Rhea" id="RHEA:53428"/>
        <dbReference type="Rhea" id="RHEA-COMP:10131"/>
        <dbReference type="Rhea" id="RHEA-COMP:10132"/>
        <dbReference type="Rhea" id="RHEA-COMP:13555"/>
        <dbReference type="Rhea" id="RHEA-COMP:13556"/>
        <dbReference type="ChEBI" id="CHEBI:29950"/>
        <dbReference type="ChEBI" id="CHEBI:82612"/>
        <dbReference type="ChEBI" id="CHEBI:137386"/>
        <dbReference type="ChEBI" id="CHEBI:137387"/>
        <dbReference type="EC" id="2.1.1.63"/>
    </reaction>
</comment>
<proteinExistence type="inferred from homology"/>
<comment type="function">
    <text evidence="9">Involved in the cellular defense against the biological effects of O6-methylguanine (O6-MeG) and O4-methylthymine (O4-MeT) in DNA. Repairs the methylated nucleobase in DNA by stoichiometrically transferring the methyl group to a cysteine residue in the enzyme. This is a suicide reaction: the enzyme is irreversibly inactivated.</text>
</comment>
<feature type="active site" description="Nucleophile; methyl group acceptor" evidence="9">
    <location>
        <position position="125"/>
    </location>
</feature>
<dbReference type="Pfam" id="PF02870">
    <property type="entry name" value="Methyltransf_1N"/>
    <property type="match status" value="1"/>
</dbReference>